<dbReference type="GO" id="GO:0006508">
    <property type="term" value="P:proteolysis"/>
    <property type="evidence" value="ECO:0007669"/>
    <property type="project" value="UniProtKB-KW"/>
</dbReference>
<dbReference type="Gene3D" id="2.10.109.10">
    <property type="entry name" value="Umud Fragment, subunit A"/>
    <property type="match status" value="1"/>
</dbReference>
<dbReference type="EMBL" id="JAPFIT010000032">
    <property type="protein sequence ID" value="MDC5743263.1"/>
    <property type="molecule type" value="Genomic_DNA"/>
</dbReference>
<dbReference type="GeneID" id="78076755"/>
<evidence type="ECO:0000313" key="8">
    <source>
        <dbReference type="EMBL" id="OAM99023.1"/>
    </source>
</evidence>
<evidence type="ECO:0000256" key="3">
    <source>
        <dbReference type="ARBA" id="ARBA00023015"/>
    </source>
</evidence>
<evidence type="ECO:0000313" key="9">
    <source>
        <dbReference type="Proteomes" id="UP000094761"/>
    </source>
</evidence>
<evidence type="ECO:0000256" key="5">
    <source>
        <dbReference type="ARBA" id="ARBA00023163"/>
    </source>
</evidence>
<dbReference type="InterPro" id="IPR019756">
    <property type="entry name" value="Pept_S26A_signal_pept_1_Ser-AS"/>
</dbReference>
<feature type="domain" description="Peptidase S24/S26A/S26B/S26C" evidence="6">
    <location>
        <begin position="71"/>
        <end position="197"/>
    </location>
</feature>
<dbReference type="CDD" id="cd06529">
    <property type="entry name" value="S24_LexA-like"/>
    <property type="match status" value="1"/>
</dbReference>
<evidence type="ECO:0000259" key="6">
    <source>
        <dbReference type="Pfam" id="PF00717"/>
    </source>
</evidence>
<sequence length="203" mass="22565">MSNVDEQIDELKMLTNTATNNDLAIKLGKSPSTIQTWRLRGKIPPKVFLKAREISQNGGIAPPPKGYLNLPLYEVEASAGAGSLVVSEEKTSSIVFSEAFISMEIGVKANNIFLMPVKGDSMQPTLKNGALVMVNKVDRFTGDGVYVFRFDNQLMVKRLQFSKSGLEVLSDNESYKPWELTKEEIQSNDFQIIGEVVWSGQRM</sequence>
<protein>
    <submittedName>
        <fullName evidence="7 8">Transcriptional regulator</fullName>
    </submittedName>
</protein>
<reference evidence="8 9" key="1">
    <citation type="submission" date="2016-03" db="EMBL/GenBank/DDBJ databases">
        <title>Draft genome sequence of the Vibrio tubiashii subs. europaeus.</title>
        <authorList>
            <person name="Spinard E."/>
            <person name="Dubert J."/>
            <person name="Nelson D.R."/>
            <person name="Barja J.L."/>
        </authorList>
    </citation>
    <scope>NUCLEOTIDE SEQUENCE [LARGE SCALE GENOMIC DNA]</scope>
    <source>
        <strain evidence="9">PP-638</strain>
        <strain evidence="8">PP2-638</strain>
    </source>
</reference>
<evidence type="ECO:0000256" key="4">
    <source>
        <dbReference type="ARBA" id="ARBA00023125"/>
    </source>
</evidence>
<dbReference type="Proteomes" id="UP000094761">
    <property type="component" value="Unassembled WGS sequence"/>
</dbReference>
<name>A0A178JA22_9VIBR</name>
<dbReference type="SUPFAM" id="SSF51306">
    <property type="entry name" value="LexA/Signal peptidase"/>
    <property type="match status" value="1"/>
</dbReference>
<evidence type="ECO:0000313" key="7">
    <source>
        <dbReference type="EMBL" id="MDC5743263.1"/>
    </source>
</evidence>
<dbReference type="OrthoDB" id="9791537at2"/>
<dbReference type="InterPro" id="IPR010982">
    <property type="entry name" value="Lambda_DNA-bd_dom_sf"/>
</dbReference>
<dbReference type="EMBL" id="LUAX01000004">
    <property type="protein sequence ID" value="OAM99023.1"/>
    <property type="molecule type" value="Genomic_DNA"/>
</dbReference>
<keyword evidence="3" id="KW-0805">Transcription regulation</keyword>
<evidence type="ECO:0000256" key="2">
    <source>
        <dbReference type="ARBA" id="ARBA00022801"/>
    </source>
</evidence>
<dbReference type="Gene3D" id="1.10.260.40">
    <property type="entry name" value="lambda repressor-like DNA-binding domains"/>
    <property type="match status" value="1"/>
</dbReference>
<dbReference type="GO" id="GO:0016020">
    <property type="term" value="C:membrane"/>
    <property type="evidence" value="ECO:0007669"/>
    <property type="project" value="InterPro"/>
</dbReference>
<dbReference type="GO" id="GO:0004252">
    <property type="term" value="F:serine-type endopeptidase activity"/>
    <property type="evidence" value="ECO:0007669"/>
    <property type="project" value="InterPro"/>
</dbReference>
<keyword evidence="10" id="KW-1185">Reference proteome</keyword>
<dbReference type="PROSITE" id="PS00501">
    <property type="entry name" value="SPASE_I_1"/>
    <property type="match status" value="1"/>
</dbReference>
<keyword evidence="1" id="KW-0645">Protease</keyword>
<gene>
    <name evidence="8" type="ORF">AZ468_13645</name>
    <name evidence="7" type="ORF">OPW20_24680</name>
</gene>
<evidence type="ECO:0000256" key="1">
    <source>
        <dbReference type="ARBA" id="ARBA00022670"/>
    </source>
</evidence>
<evidence type="ECO:0000313" key="10">
    <source>
        <dbReference type="Proteomes" id="UP001150001"/>
    </source>
</evidence>
<reference evidence="7" key="2">
    <citation type="submission" date="2022-11" db="EMBL/GenBank/DDBJ databases">
        <title>Role of the vibriolysin VemA secreted by the emergent pathogen Vibrio europaeus in the colonization of Manila clam mucus.</title>
        <authorList>
            <person name="Martinez C."/>
            <person name="Rodriguez S."/>
            <person name="Vences A."/>
            <person name="Barja J.L."/>
            <person name="Toranzo A.E."/>
            <person name="Dubert J."/>
        </authorList>
    </citation>
    <scope>NUCLEOTIDE SEQUENCE</scope>
    <source>
        <strain evidence="7">3454</strain>
    </source>
</reference>
<organism evidence="8 9">
    <name type="scientific">Vibrio europaeus</name>
    <dbReference type="NCBI Taxonomy" id="300876"/>
    <lineage>
        <taxon>Bacteria</taxon>
        <taxon>Pseudomonadati</taxon>
        <taxon>Pseudomonadota</taxon>
        <taxon>Gammaproteobacteria</taxon>
        <taxon>Vibrionales</taxon>
        <taxon>Vibrionaceae</taxon>
        <taxon>Vibrio</taxon>
        <taxon>Vibrio oreintalis group</taxon>
    </lineage>
</organism>
<accession>A0A178JA22</accession>
<dbReference type="InterPro" id="IPR036286">
    <property type="entry name" value="LexA/Signal_pep-like_sf"/>
</dbReference>
<keyword evidence="4" id="KW-0238">DNA-binding</keyword>
<dbReference type="Proteomes" id="UP001150001">
    <property type="component" value="Unassembled WGS sequence"/>
</dbReference>
<dbReference type="AlphaFoldDB" id="A0A178JA22"/>
<dbReference type="InterPro" id="IPR039418">
    <property type="entry name" value="LexA-like"/>
</dbReference>
<dbReference type="PANTHER" id="PTHR40661">
    <property type="match status" value="1"/>
</dbReference>
<dbReference type="InterPro" id="IPR015927">
    <property type="entry name" value="Peptidase_S24_S26A/B/C"/>
</dbReference>
<dbReference type="RefSeq" id="WP_069667856.1">
    <property type="nucleotide sequence ID" value="NZ_JAPFIM010000012.1"/>
</dbReference>
<dbReference type="Pfam" id="PF00717">
    <property type="entry name" value="Peptidase_S24"/>
    <property type="match status" value="1"/>
</dbReference>
<keyword evidence="5" id="KW-0804">Transcription</keyword>
<comment type="caution">
    <text evidence="8">The sequence shown here is derived from an EMBL/GenBank/DDBJ whole genome shotgun (WGS) entry which is preliminary data.</text>
</comment>
<keyword evidence="2" id="KW-0378">Hydrolase</keyword>
<dbReference type="PANTHER" id="PTHR40661:SF3">
    <property type="entry name" value="FELS-1 PROPHAGE TRANSCRIPTIONAL REGULATOR"/>
    <property type="match status" value="1"/>
</dbReference>
<dbReference type="GO" id="GO:0003677">
    <property type="term" value="F:DNA binding"/>
    <property type="evidence" value="ECO:0007669"/>
    <property type="project" value="UniProtKB-KW"/>
</dbReference>
<proteinExistence type="predicted"/>